<dbReference type="SUPFAM" id="SSF81343">
    <property type="entry name" value="Fumarate reductase respiratory complex transmembrane subunits"/>
    <property type="match status" value="1"/>
</dbReference>
<keyword evidence="7 10" id="KW-1133">Transmembrane helix</keyword>
<organism evidence="11 12">
    <name type="scientific">candidate division WOR-1 bacterium RIFCSPLOWO2_02_FULL_46_20</name>
    <dbReference type="NCBI Taxonomy" id="1802567"/>
    <lineage>
        <taxon>Bacteria</taxon>
        <taxon>Bacillati</taxon>
        <taxon>Saganbacteria</taxon>
    </lineage>
</organism>
<comment type="caution">
    <text evidence="11">The sequence shown here is derived from an EMBL/GenBank/DDBJ whole genome shotgun (WGS) entry which is preliminary data.</text>
</comment>
<name>A0A1F4RDU2_UNCSA</name>
<dbReference type="GO" id="GO:0046872">
    <property type="term" value="F:metal ion binding"/>
    <property type="evidence" value="ECO:0007669"/>
    <property type="project" value="UniProtKB-KW"/>
</dbReference>
<dbReference type="Gene3D" id="1.20.1300.10">
    <property type="entry name" value="Fumarate reductase/succinate dehydrogenase, transmembrane subunit"/>
    <property type="match status" value="1"/>
</dbReference>
<dbReference type="Pfam" id="PF01127">
    <property type="entry name" value="Sdh_cyt"/>
    <property type="match status" value="1"/>
</dbReference>
<accession>A0A1F4RDU2</accession>
<dbReference type="PANTHER" id="PTHR41910:SF1">
    <property type="entry name" value="SUCCINATE DEHYDROGENASE HYDROPHOBIC MEMBRANE ANCHOR SUBUNIT"/>
    <property type="match status" value="1"/>
</dbReference>
<evidence type="ECO:0000256" key="4">
    <source>
        <dbReference type="ARBA" id="ARBA00022617"/>
    </source>
</evidence>
<comment type="subcellular location">
    <subcellularLocation>
        <location evidence="2">Membrane</location>
    </subcellularLocation>
</comment>
<evidence type="ECO:0000256" key="9">
    <source>
        <dbReference type="ARBA" id="ARBA00023136"/>
    </source>
</evidence>
<proteinExistence type="inferred from homology"/>
<feature type="transmembrane region" description="Helical" evidence="10">
    <location>
        <begin position="100"/>
        <end position="125"/>
    </location>
</feature>
<sequence length="127" mass="14005">MLNNLKKESILACQSGVGMWAFLLHRLTGLALIFYLLMHIMVISTSLRGPHAFNQLLAVLTSQPFIIADLGLLAAVLFHGLNGIRILFFDLGVGIRIQKIIFWAVIAAAALIWGVTLYLTLPFIMGK</sequence>
<evidence type="ECO:0000256" key="7">
    <source>
        <dbReference type="ARBA" id="ARBA00022989"/>
    </source>
</evidence>
<keyword evidence="5 10" id="KW-0812">Transmembrane</keyword>
<dbReference type="GO" id="GO:0009055">
    <property type="term" value="F:electron transfer activity"/>
    <property type="evidence" value="ECO:0007669"/>
    <property type="project" value="InterPro"/>
</dbReference>
<keyword evidence="6" id="KW-0479">Metal-binding</keyword>
<dbReference type="EMBL" id="METP01000021">
    <property type="protein sequence ID" value="OGC06355.1"/>
    <property type="molecule type" value="Genomic_DNA"/>
</dbReference>
<comment type="cofactor">
    <cofactor evidence="1">
        <name>heme</name>
        <dbReference type="ChEBI" id="CHEBI:30413"/>
    </cofactor>
</comment>
<reference evidence="11 12" key="1">
    <citation type="journal article" date="2016" name="Nat. Commun.">
        <title>Thousands of microbial genomes shed light on interconnected biogeochemical processes in an aquifer system.</title>
        <authorList>
            <person name="Anantharaman K."/>
            <person name="Brown C.T."/>
            <person name="Hug L.A."/>
            <person name="Sharon I."/>
            <person name="Castelle C.J."/>
            <person name="Probst A.J."/>
            <person name="Thomas B.C."/>
            <person name="Singh A."/>
            <person name="Wilkins M.J."/>
            <person name="Karaoz U."/>
            <person name="Brodie E.L."/>
            <person name="Williams K.H."/>
            <person name="Hubbard S.S."/>
            <person name="Banfield J.F."/>
        </authorList>
    </citation>
    <scope>NUCLEOTIDE SEQUENCE [LARGE SCALE GENOMIC DNA]</scope>
</reference>
<dbReference type="InterPro" id="IPR000701">
    <property type="entry name" value="SuccDH_FuR_B_TM-su"/>
</dbReference>
<evidence type="ECO:0000256" key="3">
    <source>
        <dbReference type="ARBA" id="ARBA00007244"/>
    </source>
</evidence>
<evidence type="ECO:0000313" key="12">
    <source>
        <dbReference type="Proteomes" id="UP000176938"/>
    </source>
</evidence>
<evidence type="ECO:0000256" key="5">
    <source>
        <dbReference type="ARBA" id="ARBA00022692"/>
    </source>
</evidence>
<evidence type="ECO:0000256" key="6">
    <source>
        <dbReference type="ARBA" id="ARBA00022723"/>
    </source>
</evidence>
<dbReference type="NCBIfam" id="TIGR02970">
    <property type="entry name" value="succ_dehyd_cytB"/>
    <property type="match status" value="1"/>
</dbReference>
<dbReference type="InterPro" id="IPR014314">
    <property type="entry name" value="Succ_DH_cytb556"/>
</dbReference>
<evidence type="ECO:0000256" key="1">
    <source>
        <dbReference type="ARBA" id="ARBA00001971"/>
    </source>
</evidence>
<dbReference type="AlphaFoldDB" id="A0A1F4RDU2"/>
<dbReference type="CDD" id="cd03501">
    <property type="entry name" value="SQR_TypeA_SdhC_like"/>
    <property type="match status" value="1"/>
</dbReference>
<keyword evidence="4" id="KW-0349">Heme</keyword>
<comment type="similarity">
    <text evidence="3">Belongs to the cytochrome b560 family.</text>
</comment>
<dbReference type="PANTHER" id="PTHR41910">
    <property type="entry name" value="SUCCINATE DEHYDROGENASE 2 MEMBRANE SUBUNIT SDHC"/>
    <property type="match status" value="1"/>
</dbReference>
<gene>
    <name evidence="11" type="ORF">A3H38_05245</name>
</gene>
<dbReference type="GO" id="GO:0016020">
    <property type="term" value="C:membrane"/>
    <property type="evidence" value="ECO:0007669"/>
    <property type="project" value="UniProtKB-SubCell"/>
</dbReference>
<evidence type="ECO:0000256" key="2">
    <source>
        <dbReference type="ARBA" id="ARBA00004370"/>
    </source>
</evidence>
<evidence type="ECO:0000313" key="11">
    <source>
        <dbReference type="EMBL" id="OGC06355.1"/>
    </source>
</evidence>
<dbReference type="InterPro" id="IPR039023">
    <property type="entry name" value="SdhC_prok"/>
</dbReference>
<feature type="transmembrane region" description="Helical" evidence="10">
    <location>
        <begin position="20"/>
        <end position="45"/>
    </location>
</feature>
<evidence type="ECO:0000256" key="10">
    <source>
        <dbReference type="SAM" id="Phobius"/>
    </source>
</evidence>
<protein>
    <submittedName>
        <fullName evidence="11">Succinate dehydrogenase, cytochrome b556 subunit</fullName>
    </submittedName>
</protein>
<keyword evidence="9 10" id="KW-0472">Membrane</keyword>
<dbReference type="Proteomes" id="UP000176938">
    <property type="component" value="Unassembled WGS sequence"/>
</dbReference>
<evidence type="ECO:0000256" key="8">
    <source>
        <dbReference type="ARBA" id="ARBA00023004"/>
    </source>
</evidence>
<dbReference type="GO" id="GO:0006099">
    <property type="term" value="P:tricarboxylic acid cycle"/>
    <property type="evidence" value="ECO:0007669"/>
    <property type="project" value="InterPro"/>
</dbReference>
<feature type="transmembrane region" description="Helical" evidence="10">
    <location>
        <begin position="65"/>
        <end position="88"/>
    </location>
</feature>
<keyword evidence="8" id="KW-0408">Iron</keyword>
<dbReference type="InterPro" id="IPR034804">
    <property type="entry name" value="SQR/QFR_C/D"/>
</dbReference>